<evidence type="ECO:0000256" key="1">
    <source>
        <dbReference type="SAM" id="MobiDB-lite"/>
    </source>
</evidence>
<proteinExistence type="predicted"/>
<evidence type="ECO:0000313" key="3">
    <source>
        <dbReference type="Proteomes" id="UP000184485"/>
    </source>
</evidence>
<accession>A0A1M4Y8H3</accession>
<protein>
    <submittedName>
        <fullName evidence="2">Uncharacterized protein</fullName>
    </submittedName>
</protein>
<gene>
    <name evidence="2" type="ORF">SAMN02745157_1454</name>
</gene>
<reference evidence="2 3" key="1">
    <citation type="submission" date="2016-11" db="EMBL/GenBank/DDBJ databases">
        <authorList>
            <person name="Jaros S."/>
            <person name="Januszkiewicz K."/>
            <person name="Wedrychowicz H."/>
        </authorList>
    </citation>
    <scope>NUCLEOTIDE SEQUENCE [LARGE SCALE GENOMIC DNA]</scope>
    <source>
        <strain evidence="2 3">DSM 19436</strain>
    </source>
</reference>
<dbReference type="EMBL" id="FQUP01000001">
    <property type="protein sequence ID" value="SHF02008.1"/>
    <property type="molecule type" value="Genomic_DNA"/>
</dbReference>
<dbReference type="STRING" id="1122133.SAMN02745157_1454"/>
<dbReference type="AlphaFoldDB" id="A0A1M4Y8H3"/>
<feature type="region of interest" description="Disordered" evidence="1">
    <location>
        <begin position="107"/>
        <end position="160"/>
    </location>
</feature>
<organism evidence="2 3">
    <name type="scientific">Kaistia soli DSM 19436</name>
    <dbReference type="NCBI Taxonomy" id="1122133"/>
    <lineage>
        <taxon>Bacteria</taxon>
        <taxon>Pseudomonadati</taxon>
        <taxon>Pseudomonadota</taxon>
        <taxon>Alphaproteobacteria</taxon>
        <taxon>Hyphomicrobiales</taxon>
        <taxon>Kaistiaceae</taxon>
        <taxon>Kaistia</taxon>
    </lineage>
</organism>
<sequence>MADNFDLFGDTVPNHFGGRGRPPHVPTNENRNKVKMLLALGWENERIANALSITPPTLKKHYFREMKFRDEMRDRLESRYAMIVWMGVEERSGAAFKEFRRIIDHSAAENADGRVRGRGAPKAPKPPKLGKKEERKLAAESVGGKFSPPAPPKLIVDNNR</sequence>
<name>A0A1M4Y8H3_9HYPH</name>
<dbReference type="Proteomes" id="UP000184485">
    <property type="component" value="Unassembled WGS sequence"/>
</dbReference>
<evidence type="ECO:0000313" key="2">
    <source>
        <dbReference type="EMBL" id="SHF02008.1"/>
    </source>
</evidence>
<keyword evidence="3" id="KW-1185">Reference proteome</keyword>